<feature type="transmembrane region" description="Helical" evidence="2">
    <location>
        <begin position="107"/>
        <end position="135"/>
    </location>
</feature>
<keyword evidence="4" id="KW-1185">Reference proteome</keyword>
<proteinExistence type="predicted"/>
<accession>A0A0F6SG87</accession>
<dbReference type="STRING" id="927083.DB32_005413"/>
<feature type="coiled-coil region" evidence="1">
    <location>
        <begin position="11"/>
        <end position="40"/>
    </location>
</feature>
<feature type="transmembrane region" description="Helical" evidence="2">
    <location>
        <begin position="43"/>
        <end position="64"/>
    </location>
</feature>
<evidence type="ECO:0000313" key="3">
    <source>
        <dbReference type="EMBL" id="AKF08264.1"/>
    </source>
</evidence>
<reference evidence="3 4" key="1">
    <citation type="submission" date="2015-03" db="EMBL/GenBank/DDBJ databases">
        <title>Genome assembly of Sandaracinus amylolyticus DSM 53668.</title>
        <authorList>
            <person name="Sharma G."/>
            <person name="Subramanian S."/>
        </authorList>
    </citation>
    <scope>NUCLEOTIDE SEQUENCE [LARGE SCALE GENOMIC DNA]</scope>
    <source>
        <strain evidence="3 4">DSM 53668</strain>
    </source>
</reference>
<gene>
    <name evidence="3" type="ORF">DB32_005413</name>
</gene>
<evidence type="ECO:0000256" key="1">
    <source>
        <dbReference type="SAM" id="Coils"/>
    </source>
</evidence>
<protein>
    <submittedName>
        <fullName evidence="3">Uncharacterized protein</fullName>
    </submittedName>
</protein>
<name>A0A0F6SG87_9BACT</name>
<evidence type="ECO:0000256" key="2">
    <source>
        <dbReference type="SAM" id="Phobius"/>
    </source>
</evidence>
<keyword evidence="2" id="KW-0812">Transmembrane</keyword>
<feature type="transmembrane region" description="Helical" evidence="2">
    <location>
        <begin position="76"/>
        <end position="95"/>
    </location>
</feature>
<evidence type="ECO:0000313" key="4">
    <source>
        <dbReference type="Proteomes" id="UP000034883"/>
    </source>
</evidence>
<dbReference type="Proteomes" id="UP000034883">
    <property type="component" value="Chromosome"/>
</dbReference>
<keyword evidence="2" id="KW-0472">Membrane</keyword>
<keyword evidence="2" id="KW-1133">Transmembrane helix</keyword>
<keyword evidence="1" id="KW-0175">Coiled coil</keyword>
<sequence>MVRRADLPDELERVDAERRRARQRAESARAVIELEEARRRGALVARGQGAALIAVGLVLCAMSISQMHEGYYHPRPIVLAGGALNAGVWLVAFGAGGATSLRDAPAWVGLGAAMAFVGGAVFGGTHLVDLLAWIAG</sequence>
<dbReference type="KEGG" id="samy:DB32_005413"/>
<dbReference type="AlphaFoldDB" id="A0A0F6SG87"/>
<organism evidence="3 4">
    <name type="scientific">Sandaracinus amylolyticus</name>
    <dbReference type="NCBI Taxonomy" id="927083"/>
    <lineage>
        <taxon>Bacteria</taxon>
        <taxon>Pseudomonadati</taxon>
        <taxon>Myxococcota</taxon>
        <taxon>Polyangia</taxon>
        <taxon>Polyangiales</taxon>
        <taxon>Sandaracinaceae</taxon>
        <taxon>Sandaracinus</taxon>
    </lineage>
</organism>
<dbReference type="EMBL" id="CP011125">
    <property type="protein sequence ID" value="AKF08264.1"/>
    <property type="molecule type" value="Genomic_DNA"/>
</dbReference>